<evidence type="ECO:0000313" key="6">
    <source>
        <dbReference type="Proteomes" id="UP000005239"/>
    </source>
</evidence>
<organism evidence="5 6">
    <name type="scientific">Pristionchus pacificus</name>
    <name type="common">Parasitic nematode worm</name>
    <dbReference type="NCBI Taxonomy" id="54126"/>
    <lineage>
        <taxon>Eukaryota</taxon>
        <taxon>Metazoa</taxon>
        <taxon>Ecdysozoa</taxon>
        <taxon>Nematoda</taxon>
        <taxon>Chromadorea</taxon>
        <taxon>Rhabditida</taxon>
        <taxon>Rhabditina</taxon>
        <taxon>Diplogasteromorpha</taxon>
        <taxon>Diplogasteroidea</taxon>
        <taxon>Neodiplogasteridae</taxon>
        <taxon>Pristionchus</taxon>
    </lineage>
</organism>
<dbReference type="SUPFAM" id="SSF63491">
    <property type="entry name" value="BAG domain"/>
    <property type="match status" value="1"/>
</dbReference>
<dbReference type="EnsemblMetazoa" id="PPA04129.1">
    <property type="protein sequence ID" value="PPA04129.1"/>
    <property type="gene ID" value="WBGene00093683"/>
</dbReference>
<protein>
    <recommendedName>
        <fullName evidence="1">BAG family molecular chaperone regulator 1</fullName>
    </recommendedName>
</protein>
<dbReference type="InterPro" id="IPR036533">
    <property type="entry name" value="BAG_dom_sf"/>
</dbReference>
<dbReference type="PROSITE" id="PS50053">
    <property type="entry name" value="UBIQUITIN_2"/>
    <property type="match status" value="1"/>
</dbReference>
<evidence type="ECO:0000313" key="5">
    <source>
        <dbReference type="EnsemblMetazoa" id="PPA04129.1"/>
    </source>
</evidence>
<keyword evidence="6" id="KW-1185">Reference proteome</keyword>
<dbReference type="InterPro" id="IPR000626">
    <property type="entry name" value="Ubiquitin-like_dom"/>
</dbReference>
<feature type="domain" description="Ubiquitin-like" evidence="3">
    <location>
        <begin position="40"/>
        <end position="96"/>
    </location>
</feature>
<accession>A0A8R1YA75</accession>
<reference evidence="6" key="1">
    <citation type="journal article" date="2008" name="Nat. Genet.">
        <title>The Pristionchus pacificus genome provides a unique perspective on nematode lifestyle and parasitism.</title>
        <authorList>
            <person name="Dieterich C."/>
            <person name="Clifton S.W."/>
            <person name="Schuster L.N."/>
            <person name="Chinwalla A."/>
            <person name="Delehaunty K."/>
            <person name="Dinkelacker I."/>
            <person name="Fulton L."/>
            <person name="Fulton R."/>
            <person name="Godfrey J."/>
            <person name="Minx P."/>
            <person name="Mitreva M."/>
            <person name="Roeseler W."/>
            <person name="Tian H."/>
            <person name="Witte H."/>
            <person name="Yang S.P."/>
            <person name="Wilson R.K."/>
            <person name="Sommer R.J."/>
        </authorList>
    </citation>
    <scope>NUCLEOTIDE SEQUENCE [LARGE SCALE GENOMIC DNA]</scope>
    <source>
        <strain evidence="6">PS312</strain>
    </source>
</reference>
<dbReference type="SUPFAM" id="SSF54236">
    <property type="entry name" value="Ubiquitin-like"/>
    <property type="match status" value="1"/>
</dbReference>
<dbReference type="AlphaFoldDB" id="A0A8R1YA75"/>
<name>A0A8R1YA75_PRIPA</name>
<dbReference type="GO" id="GO:0051087">
    <property type="term" value="F:protein-folding chaperone binding"/>
    <property type="evidence" value="ECO:0007669"/>
    <property type="project" value="InterPro"/>
</dbReference>
<reference evidence="5" key="2">
    <citation type="submission" date="2022-06" db="UniProtKB">
        <authorList>
            <consortium name="EnsemblMetazoa"/>
        </authorList>
    </citation>
    <scope>IDENTIFICATION</scope>
    <source>
        <strain evidence="5">PS312</strain>
    </source>
</reference>
<feature type="domain" description="BAG" evidence="4">
    <location>
        <begin position="120"/>
        <end position="206"/>
    </location>
</feature>
<proteinExistence type="predicted"/>
<dbReference type="SMART" id="SM00264">
    <property type="entry name" value="BAG"/>
    <property type="match status" value="1"/>
</dbReference>
<dbReference type="Proteomes" id="UP000005239">
    <property type="component" value="Unassembled WGS sequence"/>
</dbReference>
<dbReference type="Gene3D" id="3.10.20.90">
    <property type="entry name" value="Phosphatidylinositol 3-kinase Catalytic Subunit, Chain A, domain 1"/>
    <property type="match status" value="1"/>
</dbReference>
<sequence>MRGMKWNREDSERIFRMKIKVAYGTNNVDLDLAAEGGPSTLRELKDRICDELNMDNKLLRIIHRGRTLAGDDADALDKFSFKEGDKLLVIGKTRAPLMSDATFHSLVDFEKKTLVGWQNGYNDLEKDLVELEKRFLEPKQHVEMIKRLEKKMKMFNEAGSRHMISLDAMSMTTEGATEEQVKRNREKRKELINGIETLLNQNDASLRRLEELERKEAEGEKAK</sequence>
<feature type="coiled-coil region" evidence="2">
    <location>
        <begin position="195"/>
        <end position="222"/>
    </location>
</feature>
<evidence type="ECO:0000259" key="4">
    <source>
        <dbReference type="PROSITE" id="PS51035"/>
    </source>
</evidence>
<dbReference type="PROSITE" id="PS51035">
    <property type="entry name" value="BAG"/>
    <property type="match status" value="1"/>
</dbReference>
<dbReference type="Pfam" id="PF02179">
    <property type="entry name" value="BAG"/>
    <property type="match status" value="1"/>
</dbReference>
<dbReference type="InterPro" id="IPR029071">
    <property type="entry name" value="Ubiquitin-like_domsf"/>
</dbReference>
<evidence type="ECO:0000256" key="2">
    <source>
        <dbReference type="SAM" id="Coils"/>
    </source>
</evidence>
<evidence type="ECO:0000259" key="3">
    <source>
        <dbReference type="PROSITE" id="PS50053"/>
    </source>
</evidence>
<gene>
    <name evidence="5" type="primary">WBGene00093683</name>
</gene>
<keyword evidence="2" id="KW-0175">Coiled coil</keyword>
<dbReference type="Gene3D" id="1.20.58.120">
    <property type="entry name" value="BAG domain"/>
    <property type="match status" value="1"/>
</dbReference>
<evidence type="ECO:0000256" key="1">
    <source>
        <dbReference type="ARBA" id="ARBA00022374"/>
    </source>
</evidence>
<dbReference type="InterPro" id="IPR003103">
    <property type="entry name" value="BAG_domain"/>
</dbReference>